<dbReference type="InterPro" id="IPR036688">
    <property type="entry name" value="MoeA_C_domain_IV_sf"/>
</dbReference>
<dbReference type="Pfam" id="PF00994">
    <property type="entry name" value="MoCF_biosynth"/>
    <property type="match status" value="1"/>
</dbReference>
<dbReference type="CDD" id="cd00887">
    <property type="entry name" value="MoeA"/>
    <property type="match status" value="1"/>
</dbReference>
<dbReference type="KEGG" id="cpo:COPRO5265_0575"/>
<gene>
    <name evidence="8" type="ordered locus">COPRO5265_0575</name>
</gene>
<dbReference type="InterPro" id="IPR005111">
    <property type="entry name" value="MoeA_C_domain_IV"/>
</dbReference>
<dbReference type="NCBIfam" id="NF045515">
    <property type="entry name" value="Glp_gephyrin"/>
    <property type="match status" value="1"/>
</dbReference>
<dbReference type="InterPro" id="IPR036425">
    <property type="entry name" value="MoaB/Mog-like_dom_sf"/>
</dbReference>
<keyword evidence="4 6" id="KW-0501">Molybdenum cofactor biosynthesis</keyword>
<dbReference type="SUPFAM" id="SSF53218">
    <property type="entry name" value="Molybdenum cofactor biosynthesis proteins"/>
    <property type="match status" value="1"/>
</dbReference>
<dbReference type="InterPro" id="IPR036135">
    <property type="entry name" value="MoeA_linker/N_sf"/>
</dbReference>
<dbReference type="EC" id="2.10.1.1" evidence="6"/>
<dbReference type="PANTHER" id="PTHR10192:SF5">
    <property type="entry name" value="GEPHYRIN"/>
    <property type="match status" value="1"/>
</dbReference>
<keyword evidence="9" id="KW-1185">Reference proteome</keyword>
<evidence type="ECO:0000313" key="9">
    <source>
        <dbReference type="Proteomes" id="UP000001732"/>
    </source>
</evidence>
<dbReference type="Gene3D" id="2.170.190.11">
    <property type="entry name" value="Molybdopterin biosynthesis moea protein, domain 3"/>
    <property type="match status" value="1"/>
</dbReference>
<feature type="domain" description="MoaB/Mog" evidence="7">
    <location>
        <begin position="184"/>
        <end position="322"/>
    </location>
</feature>
<dbReference type="GO" id="GO:0006777">
    <property type="term" value="P:Mo-molybdopterin cofactor biosynthetic process"/>
    <property type="evidence" value="ECO:0007669"/>
    <property type="project" value="UniProtKB-UniRule"/>
</dbReference>
<keyword evidence="6" id="KW-0500">Molybdenum</keyword>
<comment type="function">
    <text evidence="1 6">Catalyzes the insertion of molybdate into adenylated molybdopterin with the concomitant release of AMP.</text>
</comment>
<reference evidence="8 9" key="2">
    <citation type="journal article" date="2014" name="Genome Announc.">
        <title>Complete Genome Sequence of Coprothermobacter proteolyticus DSM 5265.</title>
        <authorList>
            <person name="Alexiev A."/>
            <person name="Coil D.A."/>
            <person name="Badger J.H."/>
            <person name="Enticknap J."/>
            <person name="Ward N."/>
            <person name="Robb F.T."/>
            <person name="Eisen J.A."/>
        </authorList>
    </citation>
    <scope>NUCLEOTIDE SEQUENCE [LARGE SCALE GENOMIC DNA]</scope>
    <source>
        <strain evidence="9">ATCC 35245 / DSM 5265 / OCM 4 / BT</strain>
    </source>
</reference>
<comment type="pathway">
    <text evidence="2 6">Cofactor biosynthesis; molybdopterin biosynthesis.</text>
</comment>
<dbReference type="Gene3D" id="2.40.340.10">
    <property type="entry name" value="MoeA, C-terminal, domain IV"/>
    <property type="match status" value="1"/>
</dbReference>
<dbReference type="SUPFAM" id="SSF63882">
    <property type="entry name" value="MoeA N-terminal region -like"/>
    <property type="match status" value="1"/>
</dbReference>
<comment type="catalytic activity">
    <reaction evidence="5">
        <text>adenylyl-molybdopterin + molybdate = Mo-molybdopterin + AMP + H(+)</text>
        <dbReference type="Rhea" id="RHEA:35047"/>
        <dbReference type="ChEBI" id="CHEBI:15378"/>
        <dbReference type="ChEBI" id="CHEBI:36264"/>
        <dbReference type="ChEBI" id="CHEBI:62727"/>
        <dbReference type="ChEBI" id="CHEBI:71302"/>
        <dbReference type="ChEBI" id="CHEBI:456215"/>
        <dbReference type="EC" id="2.10.1.1"/>
    </reaction>
</comment>
<proteinExistence type="inferred from homology"/>
<dbReference type="HOGENOM" id="CLU_010186_7_2_9"/>
<dbReference type="eggNOG" id="COG0303">
    <property type="taxonomic scope" value="Bacteria"/>
</dbReference>
<keyword evidence="6" id="KW-0808">Transferase</keyword>
<accession>B5Y833</accession>
<name>B5Y833_COPPD</name>
<dbReference type="NCBIfam" id="TIGR00177">
    <property type="entry name" value="molyb_syn"/>
    <property type="match status" value="1"/>
</dbReference>
<protein>
    <recommendedName>
        <fullName evidence="6">Molybdopterin molybdenumtransferase</fullName>
        <ecNumber evidence="6">2.10.1.1</ecNumber>
    </recommendedName>
</protein>
<dbReference type="InterPro" id="IPR038987">
    <property type="entry name" value="MoeA-like"/>
</dbReference>
<dbReference type="GO" id="GO:0046872">
    <property type="term" value="F:metal ion binding"/>
    <property type="evidence" value="ECO:0007669"/>
    <property type="project" value="UniProtKB-UniRule"/>
</dbReference>
<dbReference type="InterPro" id="IPR005110">
    <property type="entry name" value="MoeA_linker/N"/>
</dbReference>
<dbReference type="AlphaFoldDB" id="B5Y833"/>
<dbReference type="PANTHER" id="PTHR10192">
    <property type="entry name" value="MOLYBDOPTERIN BIOSYNTHESIS PROTEIN"/>
    <property type="match status" value="1"/>
</dbReference>
<dbReference type="SUPFAM" id="SSF63867">
    <property type="entry name" value="MoeA C-terminal domain-like"/>
    <property type="match status" value="1"/>
</dbReference>
<dbReference type="GO" id="GO:0061599">
    <property type="term" value="F:molybdopterin molybdotransferase activity"/>
    <property type="evidence" value="ECO:0007669"/>
    <property type="project" value="UniProtKB-UniRule"/>
</dbReference>
<dbReference type="OrthoDB" id="9804758at2"/>
<dbReference type="InterPro" id="IPR001453">
    <property type="entry name" value="MoaB/Mog_dom"/>
</dbReference>
<dbReference type="UniPathway" id="UPA00344"/>
<evidence type="ECO:0000256" key="3">
    <source>
        <dbReference type="ARBA" id="ARBA00010763"/>
    </source>
</evidence>
<dbReference type="RefSeq" id="WP_012543960.1">
    <property type="nucleotide sequence ID" value="NC_011295.1"/>
</dbReference>
<keyword evidence="6" id="KW-0460">Magnesium</keyword>
<dbReference type="EMBL" id="CP001145">
    <property type="protein sequence ID" value="ACI17308.1"/>
    <property type="molecule type" value="Genomic_DNA"/>
</dbReference>
<organism evidence="8 9">
    <name type="scientific">Coprothermobacter proteolyticus (strain ATCC 35245 / DSM 5265 / OCM 4 / BT)</name>
    <dbReference type="NCBI Taxonomy" id="309798"/>
    <lineage>
        <taxon>Bacteria</taxon>
        <taxon>Pseudomonadati</taxon>
        <taxon>Coprothermobacterota</taxon>
        <taxon>Coprothermobacteria</taxon>
        <taxon>Coprothermobacterales</taxon>
        <taxon>Coprothermobacteraceae</taxon>
        <taxon>Coprothermobacter</taxon>
    </lineage>
</organism>
<dbReference type="Gene3D" id="3.40.980.10">
    <property type="entry name" value="MoaB/Mog-like domain"/>
    <property type="match status" value="1"/>
</dbReference>
<evidence type="ECO:0000256" key="6">
    <source>
        <dbReference type="RuleBase" id="RU365090"/>
    </source>
</evidence>
<keyword evidence="6" id="KW-0479">Metal-binding</keyword>
<evidence type="ECO:0000313" key="8">
    <source>
        <dbReference type="EMBL" id="ACI17308.1"/>
    </source>
</evidence>
<evidence type="ECO:0000256" key="4">
    <source>
        <dbReference type="ARBA" id="ARBA00023150"/>
    </source>
</evidence>
<comment type="cofactor">
    <cofactor evidence="6">
        <name>Mg(2+)</name>
        <dbReference type="ChEBI" id="CHEBI:18420"/>
    </cofactor>
</comment>
<dbReference type="Proteomes" id="UP000001732">
    <property type="component" value="Chromosome"/>
</dbReference>
<evidence type="ECO:0000259" key="7">
    <source>
        <dbReference type="SMART" id="SM00852"/>
    </source>
</evidence>
<dbReference type="SMART" id="SM00852">
    <property type="entry name" value="MoCF_biosynth"/>
    <property type="match status" value="1"/>
</dbReference>
<dbReference type="STRING" id="309798.COPRO5265_0575"/>
<comment type="similarity">
    <text evidence="3 6">Belongs to the MoeA family.</text>
</comment>
<evidence type="ECO:0000256" key="1">
    <source>
        <dbReference type="ARBA" id="ARBA00002901"/>
    </source>
</evidence>
<dbReference type="Pfam" id="PF03453">
    <property type="entry name" value="MoeA_N"/>
    <property type="match status" value="1"/>
</dbReference>
<dbReference type="Pfam" id="PF03454">
    <property type="entry name" value="MoeA_C"/>
    <property type="match status" value="1"/>
</dbReference>
<evidence type="ECO:0000256" key="2">
    <source>
        <dbReference type="ARBA" id="ARBA00005046"/>
    </source>
</evidence>
<dbReference type="Gene3D" id="3.90.105.10">
    <property type="entry name" value="Molybdopterin biosynthesis moea protein, domain 2"/>
    <property type="match status" value="1"/>
</dbReference>
<evidence type="ECO:0000256" key="5">
    <source>
        <dbReference type="ARBA" id="ARBA00047317"/>
    </source>
</evidence>
<sequence length="404" mass="44470">MAFLNLFDQRKLWELAEKIPLEPLSERKSIYDALGLVCAEDVLAPEDIPPKARSEVDGYAVRSRDVKGASVERPSLLTRVGSIVVDEVPQFELNPGECAYIPTGAILPKGADAVVMIEYVEESGNYVEVFKPAAPLENVVSPGEDMKQGDIVLKRGQRITPQVVGLLSYLGKLEVQVYRPLKVFVAATGNEIVEPTQVPNLGQYRDANSLTVWSMLKERGFYAHRGSIIRDELENIHEVINKATQNYDVIVLTGGSSAGIRDLVVRAVEEAGGTVLAHGFTIKPGKPTVIGIVKEKLFVGLPGHPMSCFVSASLIVMPLLRRLQGENVKPMPLLKARLRTAVFSRIGVEEWIPVRLSYEEELWAEPVFSKSGMVSSMVRNEGFLRIPPECEGMEPGEVVEVLLL</sequence>
<dbReference type="GO" id="GO:0005829">
    <property type="term" value="C:cytosol"/>
    <property type="evidence" value="ECO:0007669"/>
    <property type="project" value="TreeGrafter"/>
</dbReference>
<reference evidence="9" key="1">
    <citation type="submission" date="2008-08" db="EMBL/GenBank/DDBJ databases">
        <title>The complete genome sequence of Coprothermobacter proteolyticus strain ATCC 5245 / DSM 5265 / BT.</title>
        <authorList>
            <person name="Dodson R.J."/>
            <person name="Durkin A.S."/>
            <person name="Wu M."/>
            <person name="Eisen J."/>
            <person name="Sutton G."/>
        </authorList>
    </citation>
    <scope>NUCLEOTIDE SEQUENCE [LARGE SCALE GENOMIC DNA]</scope>
    <source>
        <strain evidence="9">ATCC 35245 / DSM 5265 / OCM 4 / BT</strain>
    </source>
</reference>